<gene>
    <name evidence="2" type="ORF">LY01_01841</name>
</gene>
<evidence type="ECO:0000313" key="2">
    <source>
        <dbReference type="EMBL" id="PPK95088.1"/>
    </source>
</evidence>
<dbReference type="RefSeq" id="WP_104515517.1">
    <property type="nucleotide sequence ID" value="NZ_MQVW01000024.1"/>
</dbReference>
<sequence length="343" mass="40208">MIKLYTDYSLLLPENRKHAHPLIFDLHYYEHTPQIVFEKYELVDTIEKADAIIFPLNYLSKGISNLRKSYELLIALAQKENKKLLVYTGGDYGKTFNDPNIITWRNAGFKSSNDEYTLILPAFMNDPLEKDFVFIKQIEYEKVPHVSFTGFATASFKEEVRINLSTLKSNIKRWFKKDHSDYQKVYNAAGKRFSYLKRLEKSTGIKTDFIYRDKYRAGSITVEQREKSTREFFGNLNSSPYTFCLRGAGNFSVRFFESLALGRIPILIDTDVQLPLEGIINWDKHICRVSTEENLTDAITRFHNSHDRESFIELQNSNRSLYERYLNRHAYLCEIHPILKSIL</sequence>
<proteinExistence type="predicted"/>
<dbReference type="EMBL" id="PTJE01000003">
    <property type="protein sequence ID" value="PPK95088.1"/>
    <property type="molecule type" value="Genomic_DNA"/>
</dbReference>
<name>A0A2S6ILL3_9FLAO</name>
<evidence type="ECO:0000259" key="1">
    <source>
        <dbReference type="Pfam" id="PF03016"/>
    </source>
</evidence>
<protein>
    <submittedName>
        <fullName evidence="2">Exostosin family protein</fullName>
    </submittedName>
</protein>
<comment type="caution">
    <text evidence="2">The sequence shown here is derived from an EMBL/GenBank/DDBJ whole genome shotgun (WGS) entry which is preliminary data.</text>
</comment>
<dbReference type="OrthoDB" id="1416011at2"/>
<keyword evidence="3" id="KW-1185">Reference proteome</keyword>
<dbReference type="InterPro" id="IPR040911">
    <property type="entry name" value="Exostosin_GT47"/>
</dbReference>
<reference evidence="2 3" key="1">
    <citation type="submission" date="2018-02" db="EMBL/GenBank/DDBJ databases">
        <title>Genomic Encyclopedia of Archaeal and Bacterial Type Strains, Phase II (KMG-II): from individual species to whole genera.</title>
        <authorList>
            <person name="Goeker M."/>
        </authorList>
    </citation>
    <scope>NUCLEOTIDE SEQUENCE [LARGE SCALE GENOMIC DNA]</scope>
    <source>
        <strain evidence="2 3">DSM 16809</strain>
    </source>
</reference>
<dbReference type="Proteomes" id="UP000239002">
    <property type="component" value="Unassembled WGS sequence"/>
</dbReference>
<dbReference type="Pfam" id="PF03016">
    <property type="entry name" value="Exostosin_GT47"/>
    <property type="match status" value="1"/>
</dbReference>
<evidence type="ECO:0000313" key="3">
    <source>
        <dbReference type="Proteomes" id="UP000239002"/>
    </source>
</evidence>
<organism evidence="2 3">
    <name type="scientific">Nonlabens xylanidelens</name>
    <dbReference type="NCBI Taxonomy" id="191564"/>
    <lineage>
        <taxon>Bacteria</taxon>
        <taxon>Pseudomonadati</taxon>
        <taxon>Bacteroidota</taxon>
        <taxon>Flavobacteriia</taxon>
        <taxon>Flavobacteriales</taxon>
        <taxon>Flavobacteriaceae</taxon>
        <taxon>Nonlabens</taxon>
    </lineage>
</organism>
<accession>A0A2S6ILL3</accession>
<dbReference type="AlphaFoldDB" id="A0A2S6ILL3"/>
<feature type="domain" description="Exostosin GT47" evidence="1">
    <location>
        <begin position="227"/>
        <end position="291"/>
    </location>
</feature>